<comment type="similarity">
    <text evidence="1 7 8">Belongs to the universal ribosomal protein uL3 family.</text>
</comment>
<dbReference type="PROSITE" id="PS00474">
    <property type="entry name" value="RIBOSOMAL_L3"/>
    <property type="match status" value="1"/>
</dbReference>
<keyword evidence="11" id="KW-1185">Reference proteome</keyword>
<dbReference type="RefSeq" id="WP_206291175.1">
    <property type="nucleotide sequence ID" value="NZ_CP063458.1"/>
</dbReference>
<sequence>MTPALLGKKIGMTRVYDAAGKVIPVTVVECQPNAITQIKTVETDGYNAVQLGFDDIRAKLSNFPLIGHCAKAGVGPKRSFAEIRLKNPTDKKAGEAVAVGIFDGVQYVDVIGTSKGKGFAGAMKRHHFGGQPASHGTERKHRSRGSICSYASNRGHTGKPKKGLRMAGHMGNERVTCSNLALVKVDAEKNILLIKGAVPGSNGGLVFVRKALTARDKKPA</sequence>
<dbReference type="SUPFAM" id="SSF50447">
    <property type="entry name" value="Translation proteins"/>
    <property type="match status" value="1"/>
</dbReference>
<evidence type="ECO:0000256" key="2">
    <source>
        <dbReference type="ARBA" id="ARBA00022730"/>
    </source>
</evidence>
<accession>A0A7M2WSP3</accession>
<evidence type="ECO:0000256" key="4">
    <source>
        <dbReference type="ARBA" id="ARBA00022980"/>
    </source>
</evidence>
<dbReference type="InterPro" id="IPR000597">
    <property type="entry name" value="Ribosomal_uL3"/>
</dbReference>
<dbReference type="PANTHER" id="PTHR11229:SF16">
    <property type="entry name" value="LARGE RIBOSOMAL SUBUNIT PROTEIN UL3C"/>
    <property type="match status" value="1"/>
</dbReference>
<name>A0A7M2WSP3_9BACT</name>
<comment type="subunit">
    <text evidence="7 9">Part of the 50S ribosomal subunit. Forms a cluster with proteins L14 and L19.</text>
</comment>
<dbReference type="Gene3D" id="3.30.160.810">
    <property type="match status" value="1"/>
</dbReference>
<dbReference type="InterPro" id="IPR019927">
    <property type="entry name" value="Ribosomal_uL3_bac/org-type"/>
</dbReference>
<proteinExistence type="inferred from homology"/>
<evidence type="ECO:0000256" key="9">
    <source>
        <dbReference type="RuleBase" id="RU003906"/>
    </source>
</evidence>
<dbReference type="GO" id="GO:0019843">
    <property type="term" value="F:rRNA binding"/>
    <property type="evidence" value="ECO:0007669"/>
    <property type="project" value="UniProtKB-UniRule"/>
</dbReference>
<dbReference type="HAMAP" id="MF_01325_B">
    <property type="entry name" value="Ribosomal_uL3_B"/>
    <property type="match status" value="1"/>
</dbReference>
<dbReference type="Pfam" id="PF00297">
    <property type="entry name" value="Ribosomal_L3"/>
    <property type="match status" value="1"/>
</dbReference>
<protein>
    <recommendedName>
        <fullName evidence="6 7">Large ribosomal subunit protein uL3</fullName>
    </recommendedName>
</protein>
<evidence type="ECO:0000256" key="8">
    <source>
        <dbReference type="RuleBase" id="RU003905"/>
    </source>
</evidence>
<dbReference type="GO" id="GO:0003735">
    <property type="term" value="F:structural constituent of ribosome"/>
    <property type="evidence" value="ECO:0007669"/>
    <property type="project" value="UniProtKB-UniRule"/>
</dbReference>
<evidence type="ECO:0000256" key="1">
    <source>
        <dbReference type="ARBA" id="ARBA00006540"/>
    </source>
</evidence>
<dbReference type="InterPro" id="IPR009000">
    <property type="entry name" value="Transl_B-barrel_sf"/>
</dbReference>
<evidence type="ECO:0000313" key="11">
    <source>
        <dbReference type="Proteomes" id="UP000593765"/>
    </source>
</evidence>
<keyword evidence="4 7" id="KW-0689">Ribosomal protein</keyword>
<reference evidence="10 11" key="1">
    <citation type="submission" date="2020-10" db="EMBL/GenBank/DDBJ databases">
        <title>Wide distribution of Phycisphaera-like planctomycetes from WD2101 soil group in peatlands and genome analysis of the first cultivated representative.</title>
        <authorList>
            <person name="Dedysh S.N."/>
            <person name="Beletsky A.V."/>
            <person name="Ivanova A."/>
            <person name="Kulichevskaya I.S."/>
            <person name="Suzina N.E."/>
            <person name="Philippov D.A."/>
            <person name="Rakitin A.L."/>
            <person name="Mardanov A.V."/>
            <person name="Ravin N.V."/>
        </authorList>
    </citation>
    <scope>NUCLEOTIDE SEQUENCE [LARGE SCALE GENOMIC DNA]</scope>
    <source>
        <strain evidence="10 11">M1803</strain>
    </source>
</reference>
<gene>
    <name evidence="7 10" type="primary">rplC</name>
    <name evidence="10" type="ORF">IPV69_18340</name>
</gene>
<evidence type="ECO:0000256" key="3">
    <source>
        <dbReference type="ARBA" id="ARBA00022884"/>
    </source>
</evidence>
<dbReference type="KEGG" id="hbs:IPV69_18340"/>
<keyword evidence="3 7" id="KW-0694">RNA-binding</keyword>
<dbReference type="PANTHER" id="PTHR11229">
    <property type="entry name" value="50S RIBOSOMAL PROTEIN L3"/>
    <property type="match status" value="1"/>
</dbReference>
<dbReference type="InterPro" id="IPR019926">
    <property type="entry name" value="Ribosomal_uL3_CS"/>
</dbReference>
<dbReference type="FunFam" id="3.30.160.810:FF:000001">
    <property type="entry name" value="50S ribosomal protein L3"/>
    <property type="match status" value="1"/>
</dbReference>
<comment type="function">
    <text evidence="7 9">One of the primary rRNA binding proteins, it binds directly near the 3'-end of the 23S rRNA, where it nucleates assembly of the 50S subunit.</text>
</comment>
<dbReference type="Proteomes" id="UP000593765">
    <property type="component" value="Chromosome"/>
</dbReference>
<dbReference type="GO" id="GO:0022625">
    <property type="term" value="C:cytosolic large ribosomal subunit"/>
    <property type="evidence" value="ECO:0007669"/>
    <property type="project" value="TreeGrafter"/>
</dbReference>
<keyword evidence="2 7" id="KW-0699">rRNA-binding</keyword>
<organism evidence="10 11">
    <name type="scientific">Humisphaera borealis</name>
    <dbReference type="NCBI Taxonomy" id="2807512"/>
    <lineage>
        <taxon>Bacteria</taxon>
        <taxon>Pseudomonadati</taxon>
        <taxon>Planctomycetota</taxon>
        <taxon>Phycisphaerae</taxon>
        <taxon>Tepidisphaerales</taxon>
        <taxon>Tepidisphaeraceae</taxon>
        <taxon>Humisphaera</taxon>
    </lineage>
</organism>
<dbReference type="EMBL" id="CP063458">
    <property type="protein sequence ID" value="QOV88202.1"/>
    <property type="molecule type" value="Genomic_DNA"/>
</dbReference>
<dbReference type="AlphaFoldDB" id="A0A7M2WSP3"/>
<evidence type="ECO:0000256" key="7">
    <source>
        <dbReference type="HAMAP-Rule" id="MF_01325"/>
    </source>
</evidence>
<dbReference type="GO" id="GO:0006412">
    <property type="term" value="P:translation"/>
    <property type="evidence" value="ECO:0007669"/>
    <property type="project" value="UniProtKB-UniRule"/>
</dbReference>
<dbReference type="NCBIfam" id="TIGR03625">
    <property type="entry name" value="L3_bact"/>
    <property type="match status" value="1"/>
</dbReference>
<dbReference type="Gene3D" id="2.40.30.10">
    <property type="entry name" value="Translation factors"/>
    <property type="match status" value="1"/>
</dbReference>
<evidence type="ECO:0000256" key="5">
    <source>
        <dbReference type="ARBA" id="ARBA00023274"/>
    </source>
</evidence>
<dbReference type="FunFam" id="2.40.30.10:FF:000004">
    <property type="entry name" value="50S ribosomal protein L3"/>
    <property type="match status" value="1"/>
</dbReference>
<evidence type="ECO:0000256" key="6">
    <source>
        <dbReference type="ARBA" id="ARBA00035243"/>
    </source>
</evidence>
<keyword evidence="5 7" id="KW-0687">Ribonucleoprotein</keyword>
<evidence type="ECO:0000313" key="10">
    <source>
        <dbReference type="EMBL" id="QOV88202.1"/>
    </source>
</evidence>